<accession>A0A183J186</accession>
<keyword evidence="2" id="KW-1185">Reference proteome</keyword>
<reference evidence="1 2" key="2">
    <citation type="submission" date="2018-11" db="EMBL/GenBank/DDBJ databases">
        <authorList>
            <consortium name="Pathogen Informatics"/>
        </authorList>
    </citation>
    <scope>NUCLEOTIDE SEQUENCE [LARGE SCALE GENOMIC DNA]</scope>
</reference>
<sequence length="156" mass="17924">MIDSAPKCERWSQPNEWSDCMWFPISAMTKNLEMHCEVPSRAHELQINLPVPKGISIPDKCGFCSYRVRCHKRQGKEGCFPLKIDKKACGADDCPTCANICTVKAQNGSCNWIRHLEVTVRKQLHMKSMETKMPFWRSQGYAHIIKYLPHGVCKKL</sequence>
<evidence type="ECO:0000313" key="3">
    <source>
        <dbReference type="WBParaSite" id="SBAD_0000998201-mRNA-1"/>
    </source>
</evidence>
<gene>
    <name evidence="1" type="ORF">SBAD_LOCUS9634</name>
</gene>
<dbReference type="OrthoDB" id="5913028at2759"/>
<evidence type="ECO:0000313" key="2">
    <source>
        <dbReference type="Proteomes" id="UP000270296"/>
    </source>
</evidence>
<protein>
    <submittedName>
        <fullName evidence="3">Tnp_zf-ribbon_2 domain-containing protein</fullName>
    </submittedName>
</protein>
<organism evidence="3">
    <name type="scientific">Soboliphyme baturini</name>
    <dbReference type="NCBI Taxonomy" id="241478"/>
    <lineage>
        <taxon>Eukaryota</taxon>
        <taxon>Metazoa</taxon>
        <taxon>Ecdysozoa</taxon>
        <taxon>Nematoda</taxon>
        <taxon>Enoplea</taxon>
        <taxon>Dorylaimia</taxon>
        <taxon>Dioctophymatida</taxon>
        <taxon>Dioctophymatoidea</taxon>
        <taxon>Soboliphymatidae</taxon>
        <taxon>Soboliphyme</taxon>
    </lineage>
</organism>
<dbReference type="AlphaFoldDB" id="A0A183J186"/>
<dbReference type="EMBL" id="UZAM01012973">
    <property type="protein sequence ID" value="VDP24477.1"/>
    <property type="molecule type" value="Genomic_DNA"/>
</dbReference>
<evidence type="ECO:0000313" key="1">
    <source>
        <dbReference type="EMBL" id="VDP24477.1"/>
    </source>
</evidence>
<name>A0A183J186_9BILA</name>
<dbReference type="WBParaSite" id="SBAD_0000998201-mRNA-1">
    <property type="protein sequence ID" value="SBAD_0000998201-mRNA-1"/>
    <property type="gene ID" value="SBAD_0000998201"/>
</dbReference>
<proteinExistence type="predicted"/>
<reference evidence="3" key="1">
    <citation type="submission" date="2016-06" db="UniProtKB">
        <authorList>
            <consortium name="WormBaseParasite"/>
        </authorList>
    </citation>
    <scope>IDENTIFICATION</scope>
</reference>
<dbReference type="Proteomes" id="UP000270296">
    <property type="component" value="Unassembled WGS sequence"/>
</dbReference>